<reference evidence="1 2" key="1">
    <citation type="journal article" date="2018" name="PLoS Genet.">
        <title>Population sequencing reveals clonal diversity and ancestral inbreeding in the grapevine cultivar Chardonnay.</title>
        <authorList>
            <person name="Roach M.J."/>
            <person name="Johnson D.L."/>
            <person name="Bohlmann J."/>
            <person name="van Vuuren H.J."/>
            <person name="Jones S.J."/>
            <person name="Pretorius I.S."/>
            <person name="Schmidt S.A."/>
            <person name="Borneman A.R."/>
        </authorList>
    </citation>
    <scope>NUCLEOTIDE SEQUENCE [LARGE SCALE GENOMIC DNA]</scope>
    <source>
        <strain evidence="2">cv. Chardonnay</strain>
        <tissue evidence="1">Leaf</tissue>
    </source>
</reference>
<evidence type="ECO:0000313" key="2">
    <source>
        <dbReference type="Proteomes" id="UP000288805"/>
    </source>
</evidence>
<protein>
    <submittedName>
        <fullName evidence="1">Uncharacterized protein</fullName>
    </submittedName>
</protein>
<sequence length="176" mass="18998">MLHLTKIWEGFLGLVESDPRGSAVMGYAFFASNQSGLTNSLLNPSVSIPSPSTPLLPVSASQSLAPTEKRVNSEFFFKKANNAFNGQIIVDIPNSEMEVIQPACPNQMCESVNPLSASSKVAVNLGGIAGSPKGGFQIEGTIPQEMAKVRVFHMKIISWNTRGLGSKKREGWSRIF</sequence>
<dbReference type="Proteomes" id="UP000288805">
    <property type="component" value="Unassembled WGS sequence"/>
</dbReference>
<gene>
    <name evidence="1" type="ORF">CK203_085446</name>
</gene>
<name>A0A438BUG5_VITVI</name>
<dbReference type="EMBL" id="QGNW01002614">
    <property type="protein sequence ID" value="RVW14641.1"/>
    <property type="molecule type" value="Genomic_DNA"/>
</dbReference>
<proteinExistence type="predicted"/>
<dbReference type="AlphaFoldDB" id="A0A438BUG5"/>
<organism evidence="1 2">
    <name type="scientific">Vitis vinifera</name>
    <name type="common">Grape</name>
    <dbReference type="NCBI Taxonomy" id="29760"/>
    <lineage>
        <taxon>Eukaryota</taxon>
        <taxon>Viridiplantae</taxon>
        <taxon>Streptophyta</taxon>
        <taxon>Embryophyta</taxon>
        <taxon>Tracheophyta</taxon>
        <taxon>Spermatophyta</taxon>
        <taxon>Magnoliopsida</taxon>
        <taxon>eudicotyledons</taxon>
        <taxon>Gunneridae</taxon>
        <taxon>Pentapetalae</taxon>
        <taxon>rosids</taxon>
        <taxon>Vitales</taxon>
        <taxon>Vitaceae</taxon>
        <taxon>Viteae</taxon>
        <taxon>Vitis</taxon>
    </lineage>
</organism>
<evidence type="ECO:0000313" key="1">
    <source>
        <dbReference type="EMBL" id="RVW14641.1"/>
    </source>
</evidence>
<accession>A0A438BUG5</accession>
<comment type="caution">
    <text evidence="1">The sequence shown here is derived from an EMBL/GenBank/DDBJ whole genome shotgun (WGS) entry which is preliminary data.</text>
</comment>